<proteinExistence type="predicted"/>
<sequence>MIRICERCFGPVAETDEHLGLAHIDRALPDGTVLWNHTYVHTAPCAPAGSGYSAHEAPNQGEWDPGRRGMSPGAAAHVARRPDDPAERTRATGSYPWV</sequence>
<name>F4D0X0_PSEUX</name>
<dbReference type="HOGENOM" id="CLU_2331632_0_0_11"/>
<gene>
    <name evidence="2" type="ordered locus">Psed_3651</name>
</gene>
<feature type="compositionally biased region" description="Basic and acidic residues" evidence="1">
    <location>
        <begin position="80"/>
        <end position="90"/>
    </location>
</feature>
<keyword evidence="3" id="KW-1185">Reference proteome</keyword>
<accession>F4D0X0</accession>
<evidence type="ECO:0000313" key="3">
    <source>
        <dbReference type="Proteomes" id="UP000007809"/>
    </source>
</evidence>
<evidence type="ECO:0000256" key="1">
    <source>
        <dbReference type="SAM" id="MobiDB-lite"/>
    </source>
</evidence>
<dbReference type="AlphaFoldDB" id="F4D0X0"/>
<dbReference type="KEGG" id="pdx:Psed_3651"/>
<reference evidence="2 3" key="1">
    <citation type="journal article" date="2011" name="J. Bacteriol.">
        <title>Genome sequence of the 1,4-dioxane-degrading Pseudonocardia dioxanivorans strain CB1190.</title>
        <authorList>
            <person name="Sales C.M."/>
            <person name="Mahendra S."/>
            <person name="Grostern A."/>
            <person name="Parales R.E."/>
            <person name="Goodwin L.A."/>
            <person name="Woyke T."/>
            <person name="Nolan M."/>
            <person name="Lapidus A."/>
            <person name="Chertkov O."/>
            <person name="Ovchinnikova G."/>
            <person name="Sczyrba A."/>
            <person name="Alvarez-Cohen L."/>
        </authorList>
    </citation>
    <scope>NUCLEOTIDE SEQUENCE [LARGE SCALE GENOMIC DNA]</scope>
    <source>
        <strain evidence="3">ATCC 55486 / DSM 44775 / JCM 13855 / CB1190</strain>
    </source>
</reference>
<protein>
    <submittedName>
        <fullName evidence="2">Uncharacterized protein</fullName>
    </submittedName>
</protein>
<organism evidence="2 3">
    <name type="scientific">Pseudonocardia dioxanivorans (strain ATCC 55486 / DSM 44775 / JCM 13855 / CB1190)</name>
    <dbReference type="NCBI Taxonomy" id="675635"/>
    <lineage>
        <taxon>Bacteria</taxon>
        <taxon>Bacillati</taxon>
        <taxon>Actinomycetota</taxon>
        <taxon>Actinomycetes</taxon>
        <taxon>Pseudonocardiales</taxon>
        <taxon>Pseudonocardiaceae</taxon>
        <taxon>Pseudonocardia</taxon>
    </lineage>
</organism>
<feature type="region of interest" description="Disordered" evidence="1">
    <location>
        <begin position="47"/>
        <end position="98"/>
    </location>
</feature>
<dbReference type="RefSeq" id="WP_013675741.1">
    <property type="nucleotide sequence ID" value="NC_015312.1"/>
</dbReference>
<dbReference type="EMBL" id="CP002593">
    <property type="protein sequence ID" value="AEA25822.1"/>
    <property type="molecule type" value="Genomic_DNA"/>
</dbReference>
<evidence type="ECO:0000313" key="2">
    <source>
        <dbReference type="EMBL" id="AEA25822.1"/>
    </source>
</evidence>
<dbReference type="Proteomes" id="UP000007809">
    <property type="component" value="Chromosome"/>
</dbReference>
<dbReference type="OrthoDB" id="3579029at2"/>